<evidence type="ECO:0000313" key="1">
    <source>
        <dbReference type="EMBL" id="SCY65981.1"/>
    </source>
</evidence>
<evidence type="ECO:0000313" key="2">
    <source>
        <dbReference type="Proteomes" id="UP000198870"/>
    </source>
</evidence>
<proteinExistence type="predicted"/>
<dbReference type="EMBL" id="FMUX01000015">
    <property type="protein sequence ID" value="SCY65981.1"/>
    <property type="molecule type" value="Genomic_DNA"/>
</dbReference>
<name>A0A1G5HQN1_9BACT</name>
<reference evidence="1 2" key="1">
    <citation type="submission" date="2016-10" db="EMBL/GenBank/DDBJ databases">
        <authorList>
            <person name="de Groot N.N."/>
        </authorList>
    </citation>
    <scope>NUCLEOTIDE SEQUENCE [LARGE SCALE GENOMIC DNA]</scope>
    <source>
        <strain evidence="1 2">AA1</strain>
    </source>
</reference>
<dbReference type="OrthoDB" id="9783544at2"/>
<dbReference type="RefSeq" id="WP_092212759.1">
    <property type="nucleotide sequence ID" value="NZ_FMUX01000015.1"/>
</dbReference>
<accession>A0A1G5HQN1</accession>
<dbReference type="Proteomes" id="UP000198870">
    <property type="component" value="Unassembled WGS sequence"/>
</dbReference>
<dbReference type="STRING" id="419481.SAMN05216233_11563"/>
<keyword evidence="2" id="KW-1185">Reference proteome</keyword>
<protein>
    <submittedName>
        <fullName evidence="1">Uncharacterized protein</fullName>
    </submittedName>
</protein>
<sequence>MKTYCFIGTDKNAGKTTAFNAVYAERVRRGQTLLLTSIGINGETTDEFDGGIKPGIRVMPGSFFVTAGEHLTGHTGKYDTWATFVPPRFAKPLVLGRCTLAFDILLEGPNTGTELSLLKGELKGLIPSETILLVDGSIDRQFLASPDLCDAFYFSVLFSKREPQRRKAEAFLSALYFKGCSEQEAGMISQVKGEATRAVLFDKDGNVIHHGEAMPFADKALHEKLGKLGARPAVLYLNGALTLTLAEYLAPLKGLTLVLDNMTLYQNVSAGPKKALLFKPEIRLLHTVKVKRIFIREEAPFDRSLLPADTHVENLFRDGTHGIGI</sequence>
<gene>
    <name evidence="1" type="ORF">SAMN05216233_11563</name>
</gene>
<dbReference type="AlphaFoldDB" id="A0A1G5HQN1"/>
<organism evidence="1 2">
    <name type="scientific">Desulfoluna spongiiphila</name>
    <dbReference type="NCBI Taxonomy" id="419481"/>
    <lineage>
        <taxon>Bacteria</taxon>
        <taxon>Pseudomonadati</taxon>
        <taxon>Thermodesulfobacteriota</taxon>
        <taxon>Desulfobacteria</taxon>
        <taxon>Desulfobacterales</taxon>
        <taxon>Desulfolunaceae</taxon>
        <taxon>Desulfoluna</taxon>
    </lineage>
</organism>